<feature type="binding site" evidence="13">
    <location>
        <position position="95"/>
    </location>
    <ligand>
        <name>Fe cation</name>
        <dbReference type="ChEBI" id="CHEBI:24875"/>
    </ligand>
</feature>
<comment type="subcellular location">
    <subcellularLocation>
        <location evidence="1">Cytoplasm</location>
    </subcellularLocation>
</comment>
<gene>
    <name evidence="14" type="ORF">ENS31_05665</name>
</gene>
<dbReference type="InterPro" id="IPR036388">
    <property type="entry name" value="WH-like_DNA-bd_sf"/>
</dbReference>
<dbReference type="AlphaFoldDB" id="A0A7V3E771"/>
<dbReference type="GO" id="GO:1900376">
    <property type="term" value="P:regulation of secondary metabolite biosynthetic process"/>
    <property type="evidence" value="ECO:0007669"/>
    <property type="project" value="TreeGrafter"/>
</dbReference>
<feature type="binding site" evidence="12">
    <location>
        <position position="102"/>
    </location>
    <ligand>
        <name>Zn(2+)</name>
        <dbReference type="ChEBI" id="CHEBI:29105"/>
    </ligand>
</feature>
<dbReference type="PANTHER" id="PTHR33202:SF2">
    <property type="entry name" value="FERRIC UPTAKE REGULATION PROTEIN"/>
    <property type="match status" value="1"/>
</dbReference>
<keyword evidence="5" id="KW-0963">Cytoplasm</keyword>
<evidence type="ECO:0000256" key="8">
    <source>
        <dbReference type="ARBA" id="ARBA00022833"/>
    </source>
</evidence>
<evidence type="ECO:0000256" key="3">
    <source>
        <dbReference type="ARBA" id="ARBA00011738"/>
    </source>
</evidence>
<comment type="caution">
    <text evidence="14">The sequence shown here is derived from an EMBL/GenBank/DDBJ whole genome shotgun (WGS) entry which is preliminary data.</text>
</comment>
<dbReference type="InterPro" id="IPR036390">
    <property type="entry name" value="WH_DNA-bd_sf"/>
</dbReference>
<dbReference type="GO" id="GO:0003700">
    <property type="term" value="F:DNA-binding transcription factor activity"/>
    <property type="evidence" value="ECO:0007669"/>
    <property type="project" value="InterPro"/>
</dbReference>
<dbReference type="GO" id="GO:0008270">
    <property type="term" value="F:zinc ion binding"/>
    <property type="evidence" value="ECO:0007669"/>
    <property type="project" value="TreeGrafter"/>
</dbReference>
<feature type="binding site" evidence="12">
    <location>
        <position position="139"/>
    </location>
    <ligand>
        <name>Zn(2+)</name>
        <dbReference type="ChEBI" id="CHEBI:29105"/>
    </ligand>
</feature>
<organism evidence="14">
    <name type="scientific">Ignavibacterium album</name>
    <dbReference type="NCBI Taxonomy" id="591197"/>
    <lineage>
        <taxon>Bacteria</taxon>
        <taxon>Pseudomonadati</taxon>
        <taxon>Ignavibacteriota</taxon>
        <taxon>Ignavibacteria</taxon>
        <taxon>Ignavibacteriales</taxon>
        <taxon>Ignavibacteriaceae</taxon>
        <taxon>Ignavibacterium</taxon>
    </lineage>
</organism>
<evidence type="ECO:0000256" key="12">
    <source>
        <dbReference type="PIRSR" id="PIRSR602481-1"/>
    </source>
</evidence>
<dbReference type="CDD" id="cd07153">
    <property type="entry name" value="Fur_like"/>
    <property type="match status" value="1"/>
</dbReference>
<evidence type="ECO:0000256" key="4">
    <source>
        <dbReference type="ARBA" id="ARBA00020910"/>
    </source>
</evidence>
<comment type="subunit">
    <text evidence="3">Homodimer.</text>
</comment>
<proteinExistence type="inferred from homology"/>
<evidence type="ECO:0000256" key="5">
    <source>
        <dbReference type="ARBA" id="ARBA00022490"/>
    </source>
</evidence>
<evidence type="ECO:0000256" key="6">
    <source>
        <dbReference type="ARBA" id="ARBA00022491"/>
    </source>
</evidence>
<dbReference type="SUPFAM" id="SSF46785">
    <property type="entry name" value="Winged helix' DNA-binding domain"/>
    <property type="match status" value="1"/>
</dbReference>
<dbReference type="EMBL" id="DSUJ01000008">
    <property type="protein sequence ID" value="HFI91008.1"/>
    <property type="molecule type" value="Genomic_DNA"/>
</dbReference>
<feature type="binding site" evidence="12">
    <location>
        <position position="99"/>
    </location>
    <ligand>
        <name>Zn(2+)</name>
        <dbReference type="ChEBI" id="CHEBI:29105"/>
    </ligand>
</feature>
<accession>A0A7V3E771</accession>
<dbReference type="Pfam" id="PF01475">
    <property type="entry name" value="FUR"/>
    <property type="match status" value="1"/>
</dbReference>
<dbReference type="InterPro" id="IPR043135">
    <property type="entry name" value="Fur_C"/>
</dbReference>
<dbReference type="RefSeq" id="WP_304147725.1">
    <property type="nucleotide sequence ID" value="NZ_JAOAIE010000112.1"/>
</dbReference>
<evidence type="ECO:0000256" key="11">
    <source>
        <dbReference type="ARBA" id="ARBA00023163"/>
    </source>
</evidence>
<dbReference type="Gene3D" id="1.10.10.10">
    <property type="entry name" value="Winged helix-like DNA-binding domain superfamily/Winged helix DNA-binding domain"/>
    <property type="match status" value="1"/>
</dbReference>
<evidence type="ECO:0000256" key="9">
    <source>
        <dbReference type="ARBA" id="ARBA00023015"/>
    </source>
</evidence>
<keyword evidence="7 12" id="KW-0479">Metal-binding</keyword>
<comment type="similarity">
    <text evidence="2">Belongs to the Fur family.</text>
</comment>
<keyword evidence="10" id="KW-0238">DNA-binding</keyword>
<evidence type="ECO:0000256" key="13">
    <source>
        <dbReference type="PIRSR" id="PIRSR602481-2"/>
    </source>
</evidence>
<comment type="cofactor">
    <cofactor evidence="13">
        <name>Mn(2+)</name>
        <dbReference type="ChEBI" id="CHEBI:29035"/>
    </cofactor>
    <cofactor evidence="13">
        <name>Fe(2+)</name>
        <dbReference type="ChEBI" id="CHEBI:29033"/>
    </cofactor>
    <text evidence="13">Binds 1 Mn(2+) or Fe(2+) ion per subunit.</text>
</comment>
<evidence type="ECO:0000256" key="7">
    <source>
        <dbReference type="ARBA" id="ARBA00022723"/>
    </source>
</evidence>
<evidence type="ECO:0000256" key="1">
    <source>
        <dbReference type="ARBA" id="ARBA00004496"/>
    </source>
</evidence>
<keyword evidence="8 12" id="KW-0862">Zinc</keyword>
<dbReference type="InterPro" id="IPR002481">
    <property type="entry name" value="FUR"/>
</dbReference>
<evidence type="ECO:0000256" key="10">
    <source>
        <dbReference type="ARBA" id="ARBA00023125"/>
    </source>
</evidence>
<name>A0A7V3E771_9BACT</name>
<comment type="cofactor">
    <cofactor evidence="12">
        <name>Zn(2+)</name>
        <dbReference type="ChEBI" id="CHEBI:29105"/>
    </cofactor>
    <text evidence="12">Binds 1 zinc ion per subunit.</text>
</comment>
<keyword evidence="9" id="KW-0805">Transcription regulation</keyword>
<sequence length="148" mass="17490">MKNEKAEEIFRKFLKQGKNRITPERFEVLEYALEHEGHFGADDLYIKMKNAKSRVSRATVYNTLELLVQCELLSKRNFGDNITRYESNYKKQTHDHLICVDCGKIIEFSDPRIKHLPEQISDDLGFDFDSYSFNIFARCKNKKNCKNQ</sequence>
<evidence type="ECO:0000313" key="14">
    <source>
        <dbReference type="EMBL" id="HFI91008.1"/>
    </source>
</evidence>
<dbReference type="GO" id="GO:0045892">
    <property type="term" value="P:negative regulation of DNA-templated transcription"/>
    <property type="evidence" value="ECO:0007669"/>
    <property type="project" value="TreeGrafter"/>
</dbReference>
<keyword evidence="6" id="KW-0678">Repressor</keyword>
<dbReference type="GO" id="GO:0005829">
    <property type="term" value="C:cytosol"/>
    <property type="evidence" value="ECO:0007669"/>
    <property type="project" value="TreeGrafter"/>
</dbReference>
<protein>
    <recommendedName>
        <fullName evidence="4">Ferric uptake regulation protein</fullName>
    </recommendedName>
</protein>
<dbReference type="PANTHER" id="PTHR33202">
    <property type="entry name" value="ZINC UPTAKE REGULATION PROTEIN"/>
    <property type="match status" value="1"/>
</dbReference>
<reference evidence="14" key="1">
    <citation type="journal article" date="2020" name="mSystems">
        <title>Genome- and Community-Level Interaction Insights into Carbon Utilization and Element Cycling Functions of Hydrothermarchaeota in Hydrothermal Sediment.</title>
        <authorList>
            <person name="Zhou Z."/>
            <person name="Liu Y."/>
            <person name="Xu W."/>
            <person name="Pan J."/>
            <person name="Luo Z.H."/>
            <person name="Li M."/>
        </authorList>
    </citation>
    <scope>NUCLEOTIDE SEQUENCE [LARGE SCALE GENOMIC DNA]</scope>
    <source>
        <strain evidence="14">SpSt-479</strain>
    </source>
</reference>
<dbReference type="GO" id="GO:0000976">
    <property type="term" value="F:transcription cis-regulatory region binding"/>
    <property type="evidence" value="ECO:0007669"/>
    <property type="project" value="TreeGrafter"/>
</dbReference>
<keyword evidence="13" id="KW-0408">Iron</keyword>
<dbReference type="Gene3D" id="3.30.1490.190">
    <property type="match status" value="1"/>
</dbReference>
<evidence type="ECO:0000256" key="2">
    <source>
        <dbReference type="ARBA" id="ARBA00007957"/>
    </source>
</evidence>
<keyword evidence="11" id="KW-0804">Transcription</keyword>